<dbReference type="Pfam" id="PF13456">
    <property type="entry name" value="RVT_3"/>
    <property type="match status" value="1"/>
</dbReference>
<dbReference type="CDD" id="cd06222">
    <property type="entry name" value="RNase_H_like"/>
    <property type="match status" value="1"/>
</dbReference>
<dbReference type="SUPFAM" id="SSF53098">
    <property type="entry name" value="Ribonuclease H-like"/>
    <property type="match status" value="1"/>
</dbReference>
<dbReference type="InterPro" id="IPR012337">
    <property type="entry name" value="RNaseH-like_sf"/>
</dbReference>
<dbReference type="PANTHER" id="PTHR47074:SF21">
    <property type="entry name" value="RNASE H TYPE-1 DOMAIN-CONTAINING PROTEIN"/>
    <property type="match status" value="1"/>
</dbReference>
<dbReference type="Proteomes" id="UP001311915">
    <property type="component" value="Unassembled WGS sequence"/>
</dbReference>
<dbReference type="EMBL" id="JAWPEI010000011">
    <property type="protein sequence ID" value="KAK4710919.1"/>
    <property type="molecule type" value="Genomic_DNA"/>
</dbReference>
<reference evidence="2 3" key="1">
    <citation type="submission" date="2023-10" db="EMBL/GenBank/DDBJ databases">
        <title>Genome-Wide Identification Analysis in wild type Solanum Pinnatisectum Reveals Some Genes Defensing Phytophthora Infestans.</title>
        <authorList>
            <person name="Sun C."/>
        </authorList>
    </citation>
    <scope>NUCLEOTIDE SEQUENCE [LARGE SCALE GENOMIC DNA]</scope>
    <source>
        <strain evidence="2">LQN</strain>
        <tissue evidence="2">Leaf</tissue>
    </source>
</reference>
<dbReference type="GO" id="GO:0003676">
    <property type="term" value="F:nucleic acid binding"/>
    <property type="evidence" value="ECO:0007669"/>
    <property type="project" value="InterPro"/>
</dbReference>
<dbReference type="GO" id="GO:0004523">
    <property type="term" value="F:RNA-DNA hybrid ribonuclease activity"/>
    <property type="evidence" value="ECO:0007669"/>
    <property type="project" value="InterPro"/>
</dbReference>
<organism evidence="2 3">
    <name type="scientific">Solanum pinnatisectum</name>
    <name type="common">tansyleaf nightshade</name>
    <dbReference type="NCBI Taxonomy" id="50273"/>
    <lineage>
        <taxon>Eukaryota</taxon>
        <taxon>Viridiplantae</taxon>
        <taxon>Streptophyta</taxon>
        <taxon>Embryophyta</taxon>
        <taxon>Tracheophyta</taxon>
        <taxon>Spermatophyta</taxon>
        <taxon>Magnoliopsida</taxon>
        <taxon>eudicotyledons</taxon>
        <taxon>Gunneridae</taxon>
        <taxon>Pentapetalae</taxon>
        <taxon>asterids</taxon>
        <taxon>lamiids</taxon>
        <taxon>Solanales</taxon>
        <taxon>Solanaceae</taxon>
        <taxon>Solanoideae</taxon>
        <taxon>Solaneae</taxon>
        <taxon>Solanum</taxon>
    </lineage>
</organism>
<keyword evidence="3" id="KW-1185">Reference proteome</keyword>
<feature type="domain" description="RNase H type-1" evidence="1">
    <location>
        <begin position="268"/>
        <end position="376"/>
    </location>
</feature>
<dbReference type="PANTHER" id="PTHR47074">
    <property type="entry name" value="BNAC02G40300D PROTEIN"/>
    <property type="match status" value="1"/>
</dbReference>
<name>A0AAV9KC56_9SOLN</name>
<gene>
    <name evidence="2" type="ORF">R3W88_005432</name>
</gene>
<evidence type="ECO:0000259" key="1">
    <source>
        <dbReference type="Pfam" id="PF13456"/>
    </source>
</evidence>
<dbReference type="Gene3D" id="3.30.420.10">
    <property type="entry name" value="Ribonuclease H-like superfamily/Ribonuclease H"/>
    <property type="match status" value="1"/>
</dbReference>
<dbReference type="InterPro" id="IPR002156">
    <property type="entry name" value="RNaseH_domain"/>
</dbReference>
<proteinExistence type="predicted"/>
<sequence length="389" mass="44825">MINKYSKKYHPVIAHSRGASPVWQKLITVRELIEHQILWQIRMGDASFWFDNWTSLGVSYHIIPETKEEEIELRDNITEDIVQHILRTIPAPKTTNSLDKPIWMLEHSGRFTVKIDIASQCWCCTKPTTETMPRLFLTSPIATKLWRLFANFAWIQIEGLQLPQVCNKWWTSDCCSKLKPLLRVVPAIVIGNLWKRRNRLKHGKSSSYNSLVSKVNSDLWRHGRTTYSGLQIPTTWPNIIDFLEKHTPRVHYIAVSWKPPKGRLVKCNTDGASRGNLGRSTSGFCLRDCTGDLVYAQGEEIQESTNLEAEAIAIREAITHCITVGMNQVCLETDSLILIKILTKVWEIPRNISVIIGDIMDASQLCRIQIKHTYREWKYACRLFSQHGF</sequence>
<comment type="caution">
    <text evidence="2">The sequence shown here is derived from an EMBL/GenBank/DDBJ whole genome shotgun (WGS) entry which is preliminary data.</text>
</comment>
<evidence type="ECO:0000313" key="2">
    <source>
        <dbReference type="EMBL" id="KAK4710919.1"/>
    </source>
</evidence>
<dbReference type="InterPro" id="IPR036397">
    <property type="entry name" value="RNaseH_sf"/>
</dbReference>
<evidence type="ECO:0000313" key="3">
    <source>
        <dbReference type="Proteomes" id="UP001311915"/>
    </source>
</evidence>
<dbReference type="InterPro" id="IPR052929">
    <property type="entry name" value="RNase_H-like_EbsB-rel"/>
</dbReference>
<protein>
    <recommendedName>
        <fullName evidence="1">RNase H type-1 domain-containing protein</fullName>
    </recommendedName>
</protein>
<accession>A0AAV9KC56</accession>
<dbReference type="AlphaFoldDB" id="A0AAV9KC56"/>
<dbReference type="InterPro" id="IPR044730">
    <property type="entry name" value="RNase_H-like_dom_plant"/>
</dbReference>